<gene>
    <name evidence="1" type="ORF">IC621_08865</name>
</gene>
<dbReference type="Proteomes" id="UP000626844">
    <property type="component" value="Unassembled WGS sequence"/>
</dbReference>
<organism evidence="1 2">
    <name type="scientific">Metabacillus arenae</name>
    <dbReference type="NCBI Taxonomy" id="2771434"/>
    <lineage>
        <taxon>Bacteria</taxon>
        <taxon>Bacillati</taxon>
        <taxon>Bacillota</taxon>
        <taxon>Bacilli</taxon>
        <taxon>Bacillales</taxon>
        <taxon>Bacillaceae</taxon>
        <taxon>Metabacillus</taxon>
    </lineage>
</organism>
<dbReference type="InterPro" id="IPR014975">
    <property type="entry name" value="DUF1836"/>
</dbReference>
<keyword evidence="2" id="KW-1185">Reference proteome</keyword>
<sequence>MAKLLYGLKGEAEDMPILFFNQEKDNLSEAVPDFLKRYLKKRVKKEYGLSTNEIVKLGNLCELTSFKSTAIQNWIKRDIKELIGPPALGKKYSIEQAAILLIVRDLKTVYDFETIRYVLKALFNTLSDRSDDLISPIKFYEAYARILQDTKEDTCSTYSHEFETHLQSSAEIIKGQFKHLSDKQWLIIKDLLVLTSMSVIASHIEQRANKFLQNHLNYMNN</sequence>
<evidence type="ECO:0000313" key="1">
    <source>
        <dbReference type="EMBL" id="MBD1380340.1"/>
    </source>
</evidence>
<name>A0A926NGF5_9BACI</name>
<protein>
    <submittedName>
        <fullName evidence="1">DUF1836 domain-containing protein</fullName>
    </submittedName>
</protein>
<comment type="caution">
    <text evidence="1">The sequence shown here is derived from an EMBL/GenBank/DDBJ whole genome shotgun (WGS) entry which is preliminary data.</text>
</comment>
<dbReference type="EMBL" id="JACXAI010000008">
    <property type="protein sequence ID" value="MBD1380340.1"/>
    <property type="molecule type" value="Genomic_DNA"/>
</dbReference>
<dbReference type="Pfam" id="PF08876">
    <property type="entry name" value="DUF1836"/>
    <property type="match status" value="1"/>
</dbReference>
<dbReference type="PANTHER" id="PTHR40056">
    <property type="entry name" value="HYPOTHETICAL CYTOSOLIC PROTEIN"/>
    <property type="match status" value="1"/>
</dbReference>
<dbReference type="PANTHER" id="PTHR40056:SF1">
    <property type="entry name" value="DUF1836 DOMAIN-CONTAINING PROTEIN"/>
    <property type="match status" value="1"/>
</dbReference>
<dbReference type="AlphaFoldDB" id="A0A926NGF5"/>
<proteinExistence type="predicted"/>
<accession>A0A926NGF5</accession>
<evidence type="ECO:0000313" key="2">
    <source>
        <dbReference type="Proteomes" id="UP000626844"/>
    </source>
</evidence>
<reference evidence="1" key="1">
    <citation type="submission" date="2020-09" db="EMBL/GenBank/DDBJ databases">
        <title>A novel bacterium of genus Bacillus, isolated from South China Sea.</title>
        <authorList>
            <person name="Huang H."/>
            <person name="Mo K."/>
            <person name="Hu Y."/>
        </authorList>
    </citation>
    <scope>NUCLEOTIDE SEQUENCE</scope>
    <source>
        <strain evidence="1">IB182487</strain>
    </source>
</reference>